<dbReference type="InterPro" id="IPR000835">
    <property type="entry name" value="HTH_MarR-typ"/>
</dbReference>
<dbReference type="Proteomes" id="UP000286931">
    <property type="component" value="Unassembled WGS sequence"/>
</dbReference>
<keyword evidence="1" id="KW-0805">Transcription regulation</keyword>
<keyword evidence="6" id="KW-1185">Reference proteome</keyword>
<dbReference type="PANTHER" id="PTHR33164:SF99">
    <property type="entry name" value="MARR FAMILY REGULATORY PROTEIN"/>
    <property type="match status" value="1"/>
</dbReference>
<proteinExistence type="predicted"/>
<dbReference type="PANTHER" id="PTHR33164">
    <property type="entry name" value="TRANSCRIPTIONAL REGULATOR, MARR FAMILY"/>
    <property type="match status" value="1"/>
</dbReference>
<organism evidence="5 6">
    <name type="scientific">Embleya hyalina</name>
    <dbReference type="NCBI Taxonomy" id="516124"/>
    <lineage>
        <taxon>Bacteria</taxon>
        <taxon>Bacillati</taxon>
        <taxon>Actinomycetota</taxon>
        <taxon>Actinomycetes</taxon>
        <taxon>Kitasatosporales</taxon>
        <taxon>Streptomycetaceae</taxon>
        <taxon>Embleya</taxon>
    </lineage>
</organism>
<evidence type="ECO:0000313" key="6">
    <source>
        <dbReference type="Proteomes" id="UP000286931"/>
    </source>
</evidence>
<evidence type="ECO:0000313" key="5">
    <source>
        <dbReference type="EMBL" id="GCD92448.1"/>
    </source>
</evidence>
<dbReference type="GO" id="GO:0003700">
    <property type="term" value="F:DNA-binding transcription factor activity"/>
    <property type="evidence" value="ECO:0007669"/>
    <property type="project" value="InterPro"/>
</dbReference>
<dbReference type="AlphaFoldDB" id="A0A401YCY1"/>
<dbReference type="SUPFAM" id="SSF46785">
    <property type="entry name" value="Winged helix' DNA-binding domain"/>
    <property type="match status" value="1"/>
</dbReference>
<keyword evidence="2" id="KW-0238">DNA-binding</keyword>
<dbReference type="InterPro" id="IPR036388">
    <property type="entry name" value="WH-like_DNA-bd_sf"/>
</dbReference>
<gene>
    <name evidence="5" type="ORF">EHYA_00086</name>
</gene>
<dbReference type="GO" id="GO:0003677">
    <property type="term" value="F:DNA binding"/>
    <property type="evidence" value="ECO:0007669"/>
    <property type="project" value="UniProtKB-KW"/>
</dbReference>
<dbReference type="RefSeq" id="WP_126634815.1">
    <property type="nucleotide sequence ID" value="NZ_BIFH01000013.1"/>
</dbReference>
<feature type="domain" description="HTH marR-type" evidence="4">
    <location>
        <begin position="11"/>
        <end position="123"/>
    </location>
</feature>
<reference evidence="5 6" key="1">
    <citation type="submission" date="2018-12" db="EMBL/GenBank/DDBJ databases">
        <title>Draft genome sequence of Embleya hyalina NBRC 13850T.</title>
        <authorList>
            <person name="Komaki H."/>
            <person name="Hosoyama A."/>
            <person name="Kimura A."/>
            <person name="Ichikawa N."/>
            <person name="Tamura T."/>
        </authorList>
    </citation>
    <scope>NUCLEOTIDE SEQUENCE [LARGE SCALE GENOMIC DNA]</scope>
    <source>
        <strain evidence="5 6">NBRC 13850</strain>
    </source>
</reference>
<evidence type="ECO:0000259" key="4">
    <source>
        <dbReference type="PROSITE" id="PS50995"/>
    </source>
</evidence>
<dbReference type="Gene3D" id="1.10.10.10">
    <property type="entry name" value="Winged helix-like DNA-binding domain superfamily/Winged helix DNA-binding domain"/>
    <property type="match status" value="1"/>
</dbReference>
<evidence type="ECO:0000256" key="2">
    <source>
        <dbReference type="ARBA" id="ARBA00023125"/>
    </source>
</evidence>
<dbReference type="InterPro" id="IPR036390">
    <property type="entry name" value="WH_DNA-bd_sf"/>
</dbReference>
<dbReference type="SMART" id="SM00347">
    <property type="entry name" value="HTH_MARR"/>
    <property type="match status" value="1"/>
</dbReference>
<dbReference type="PROSITE" id="PS01117">
    <property type="entry name" value="HTH_MARR_1"/>
    <property type="match status" value="1"/>
</dbReference>
<dbReference type="OrthoDB" id="5195026at2"/>
<evidence type="ECO:0000256" key="1">
    <source>
        <dbReference type="ARBA" id="ARBA00023015"/>
    </source>
</evidence>
<dbReference type="GO" id="GO:0006950">
    <property type="term" value="P:response to stress"/>
    <property type="evidence" value="ECO:0007669"/>
    <property type="project" value="TreeGrafter"/>
</dbReference>
<dbReference type="InterPro" id="IPR023187">
    <property type="entry name" value="Tscrpt_reg_MarR-type_CS"/>
</dbReference>
<keyword evidence="3" id="KW-0804">Transcription</keyword>
<dbReference type="PRINTS" id="PR00598">
    <property type="entry name" value="HTHMARR"/>
</dbReference>
<sequence length="123" mass="13906">MKTKDPLIESWRELLSQYSRVAHELDRALQARHGLTMSDYEVLDRLVDAEGCKSRIHDLVVDLHLSQSASSRAVDRLEKCGLVQRAMCESDRRGVFVIATDKGRALHEQARVTQLAVLGEHLV</sequence>
<protein>
    <submittedName>
        <fullName evidence="5">MarR family transcriptional regulator</fullName>
    </submittedName>
</protein>
<dbReference type="EMBL" id="BIFH01000013">
    <property type="protein sequence ID" value="GCD92448.1"/>
    <property type="molecule type" value="Genomic_DNA"/>
</dbReference>
<evidence type="ECO:0000256" key="3">
    <source>
        <dbReference type="ARBA" id="ARBA00023163"/>
    </source>
</evidence>
<dbReference type="Pfam" id="PF12802">
    <property type="entry name" value="MarR_2"/>
    <property type="match status" value="1"/>
</dbReference>
<comment type="caution">
    <text evidence="5">The sequence shown here is derived from an EMBL/GenBank/DDBJ whole genome shotgun (WGS) entry which is preliminary data.</text>
</comment>
<dbReference type="PROSITE" id="PS50995">
    <property type="entry name" value="HTH_MARR_2"/>
    <property type="match status" value="1"/>
</dbReference>
<accession>A0A401YCY1</accession>
<dbReference type="InterPro" id="IPR039422">
    <property type="entry name" value="MarR/SlyA-like"/>
</dbReference>
<name>A0A401YCY1_9ACTN</name>